<proteinExistence type="predicted"/>
<organism evidence="1 2">
    <name type="scientific">Liparis tanakae</name>
    <name type="common">Tanaka's snailfish</name>
    <dbReference type="NCBI Taxonomy" id="230148"/>
    <lineage>
        <taxon>Eukaryota</taxon>
        <taxon>Metazoa</taxon>
        <taxon>Chordata</taxon>
        <taxon>Craniata</taxon>
        <taxon>Vertebrata</taxon>
        <taxon>Euteleostomi</taxon>
        <taxon>Actinopterygii</taxon>
        <taxon>Neopterygii</taxon>
        <taxon>Teleostei</taxon>
        <taxon>Neoteleostei</taxon>
        <taxon>Acanthomorphata</taxon>
        <taxon>Eupercaria</taxon>
        <taxon>Perciformes</taxon>
        <taxon>Cottioidei</taxon>
        <taxon>Cottales</taxon>
        <taxon>Liparidae</taxon>
        <taxon>Liparis</taxon>
    </lineage>
</organism>
<evidence type="ECO:0000313" key="2">
    <source>
        <dbReference type="Proteomes" id="UP000314294"/>
    </source>
</evidence>
<gene>
    <name evidence="1" type="ORF">EYF80_028744</name>
</gene>
<name>A0A4Z2H615_9TELE</name>
<protein>
    <submittedName>
        <fullName evidence="1">Uncharacterized protein</fullName>
    </submittedName>
</protein>
<dbReference type="Proteomes" id="UP000314294">
    <property type="component" value="Unassembled WGS sequence"/>
</dbReference>
<keyword evidence="2" id="KW-1185">Reference proteome</keyword>
<dbReference type="EMBL" id="SRLO01000322">
    <property type="protein sequence ID" value="TNN61091.1"/>
    <property type="molecule type" value="Genomic_DNA"/>
</dbReference>
<sequence>MCVLFRTALSVSMTTAELRAKERHLKMREDKSRPANYWKERIGFSGFEPHVVRLLSCRYLCQGGAVEVELIYRYVHQLWTQAHGRTPDL</sequence>
<reference evidence="1 2" key="1">
    <citation type="submission" date="2019-03" db="EMBL/GenBank/DDBJ databases">
        <title>First draft genome of Liparis tanakae, snailfish: a comprehensive survey of snailfish specific genes.</title>
        <authorList>
            <person name="Kim W."/>
            <person name="Song I."/>
            <person name="Jeong J.-H."/>
            <person name="Kim D."/>
            <person name="Kim S."/>
            <person name="Ryu S."/>
            <person name="Song J.Y."/>
            <person name="Lee S.K."/>
        </authorList>
    </citation>
    <scope>NUCLEOTIDE SEQUENCE [LARGE SCALE GENOMIC DNA]</scope>
    <source>
        <tissue evidence="1">Muscle</tissue>
    </source>
</reference>
<dbReference type="AlphaFoldDB" id="A0A4Z2H615"/>
<comment type="caution">
    <text evidence="1">The sequence shown here is derived from an EMBL/GenBank/DDBJ whole genome shotgun (WGS) entry which is preliminary data.</text>
</comment>
<evidence type="ECO:0000313" key="1">
    <source>
        <dbReference type="EMBL" id="TNN61091.1"/>
    </source>
</evidence>
<accession>A0A4Z2H615</accession>